<reference evidence="1" key="2">
    <citation type="submission" date="2015-06" db="UniProtKB">
        <authorList>
            <consortium name="EnsemblMetazoa"/>
        </authorList>
    </citation>
    <scope>IDENTIFICATION</scope>
</reference>
<dbReference type="EMBL" id="CAQQ02028416">
    <property type="status" value="NOT_ANNOTATED_CDS"/>
    <property type="molecule type" value="Genomic_DNA"/>
</dbReference>
<reference evidence="2" key="1">
    <citation type="submission" date="2013-02" db="EMBL/GenBank/DDBJ databases">
        <authorList>
            <person name="Hughes D."/>
        </authorList>
    </citation>
    <scope>NUCLEOTIDE SEQUENCE</scope>
    <source>
        <strain>Durham</strain>
        <strain evidence="2">NC isolate 2 -- Noor lab</strain>
    </source>
</reference>
<dbReference type="HOGENOM" id="CLU_2742968_0_0_1"/>
<dbReference type="EnsemblMetazoa" id="MESCA003694-RA">
    <property type="protein sequence ID" value="MESCA003694-PA"/>
    <property type="gene ID" value="MESCA003694"/>
</dbReference>
<evidence type="ECO:0000313" key="1">
    <source>
        <dbReference type="EnsemblMetazoa" id="MESCA003694-PA"/>
    </source>
</evidence>
<organism evidence="1 2">
    <name type="scientific">Megaselia scalaris</name>
    <name type="common">Humpbacked fly</name>
    <name type="synonym">Phora scalaris</name>
    <dbReference type="NCBI Taxonomy" id="36166"/>
    <lineage>
        <taxon>Eukaryota</taxon>
        <taxon>Metazoa</taxon>
        <taxon>Ecdysozoa</taxon>
        <taxon>Arthropoda</taxon>
        <taxon>Hexapoda</taxon>
        <taxon>Insecta</taxon>
        <taxon>Pterygota</taxon>
        <taxon>Neoptera</taxon>
        <taxon>Endopterygota</taxon>
        <taxon>Diptera</taxon>
        <taxon>Brachycera</taxon>
        <taxon>Muscomorpha</taxon>
        <taxon>Platypezoidea</taxon>
        <taxon>Phoridae</taxon>
        <taxon>Megaseliini</taxon>
        <taxon>Megaselia</taxon>
    </lineage>
</organism>
<keyword evidence="2" id="KW-1185">Reference proteome</keyword>
<accession>T1GJP4</accession>
<evidence type="ECO:0000313" key="2">
    <source>
        <dbReference type="Proteomes" id="UP000015102"/>
    </source>
</evidence>
<proteinExistence type="predicted"/>
<sequence length="71" mass="7917">MVLIREICLMTSKSQESVSFECPSLQVLKPQKIQIPLTKFKPNEPTLTNNDAGKTAYGGIRSCKGCRGRQF</sequence>
<dbReference type="Proteomes" id="UP000015102">
    <property type="component" value="Unassembled WGS sequence"/>
</dbReference>
<dbReference type="AlphaFoldDB" id="T1GJP4"/>
<dbReference type="EMBL" id="CAQQ02028415">
    <property type="status" value="NOT_ANNOTATED_CDS"/>
    <property type="molecule type" value="Genomic_DNA"/>
</dbReference>
<protein>
    <submittedName>
        <fullName evidence="1">Uncharacterized protein</fullName>
    </submittedName>
</protein>
<name>T1GJP4_MEGSC</name>